<organism evidence="1 2">
    <name type="scientific">Reinekea thalattae</name>
    <dbReference type="NCBI Taxonomy" id="2593301"/>
    <lineage>
        <taxon>Bacteria</taxon>
        <taxon>Pseudomonadati</taxon>
        <taxon>Pseudomonadota</taxon>
        <taxon>Gammaproteobacteria</taxon>
        <taxon>Oceanospirillales</taxon>
        <taxon>Saccharospirillaceae</taxon>
        <taxon>Reinekea</taxon>
    </lineage>
</organism>
<dbReference type="SUPFAM" id="SSF48452">
    <property type="entry name" value="TPR-like"/>
    <property type="match status" value="3"/>
</dbReference>
<protein>
    <submittedName>
        <fullName evidence="1">Tetratricopeptide repeat protein</fullName>
    </submittedName>
</protein>
<dbReference type="Pfam" id="PF13174">
    <property type="entry name" value="TPR_6"/>
    <property type="match status" value="1"/>
</dbReference>
<dbReference type="AlphaFoldDB" id="A0A5C8ZAA3"/>
<dbReference type="SMART" id="SM00028">
    <property type="entry name" value="TPR"/>
    <property type="match status" value="3"/>
</dbReference>
<evidence type="ECO:0000313" key="1">
    <source>
        <dbReference type="EMBL" id="TXR53750.1"/>
    </source>
</evidence>
<dbReference type="OrthoDB" id="9766710at2"/>
<gene>
    <name evidence="1" type="ORF">FME95_04095</name>
</gene>
<accession>A0A5C8ZAA3</accession>
<dbReference type="PANTHER" id="PTHR12558">
    <property type="entry name" value="CELL DIVISION CYCLE 16,23,27"/>
    <property type="match status" value="1"/>
</dbReference>
<comment type="caution">
    <text evidence="1">The sequence shown here is derived from an EMBL/GenBank/DDBJ whole genome shotgun (WGS) entry which is preliminary data.</text>
</comment>
<dbReference type="InterPro" id="IPR019734">
    <property type="entry name" value="TPR_rpt"/>
</dbReference>
<keyword evidence="2" id="KW-1185">Reference proteome</keyword>
<reference evidence="1 2" key="1">
    <citation type="submission" date="2019-07" db="EMBL/GenBank/DDBJ databases">
        <title>Reinekea sp. strain SSH23 genome sequencing and assembly.</title>
        <authorList>
            <person name="Kim I."/>
        </authorList>
    </citation>
    <scope>NUCLEOTIDE SEQUENCE [LARGE SCALE GENOMIC DNA]</scope>
    <source>
        <strain evidence="1 2">SSH23</strain>
    </source>
</reference>
<dbReference type="Pfam" id="PF13432">
    <property type="entry name" value="TPR_16"/>
    <property type="match status" value="1"/>
</dbReference>
<evidence type="ECO:0000313" key="2">
    <source>
        <dbReference type="Proteomes" id="UP000321764"/>
    </source>
</evidence>
<dbReference type="Gene3D" id="1.25.40.10">
    <property type="entry name" value="Tetratricopeptide repeat domain"/>
    <property type="match status" value="2"/>
</dbReference>
<dbReference type="EMBL" id="VKAD01000001">
    <property type="protein sequence ID" value="TXR53750.1"/>
    <property type="molecule type" value="Genomic_DNA"/>
</dbReference>
<dbReference type="PANTHER" id="PTHR12558:SF13">
    <property type="entry name" value="CELL DIVISION CYCLE PROTEIN 27 HOMOLOG"/>
    <property type="match status" value="1"/>
</dbReference>
<dbReference type="InterPro" id="IPR011990">
    <property type="entry name" value="TPR-like_helical_dom_sf"/>
</dbReference>
<sequence>MLISLQNVTPMTILHSYSRLTRCLMPITYFRRSCSLLLACTVLYGCAGLSSQQSTGANKESEQALINSEQLTGQNLFQLLLAEIATNRRELGVAAELYGQIGEDYNDVEALQRSVLLNQAIENYQQTYSAAKKWAQLRPNDATALSALALSATATGQVEEGASALEQLLSDNKKADVQFLLSALTSINSAQRQQFSQLLADVQQQYPKNASLYYLRARLAFEQPTTSLELTESSIAIESSLEAELYKLDLLQLLKRFDDAKLQIQQLRKKHPKNNQVAVLYARYLYQYQPNNIDALAELHTQFSTEPIISRTYARSAFNLGEFDTARAIYAHLLSIGALDDEAFYFLGRIDLANNHIESAADNFQQVQYPPYLLPAIAEWVQLAIVEDETRIMANIEQAKLQDPENAADYWGFAASYYQNTGKLALAKQTLTQGLAEYPNSVPLLYSKAMLAAAEDNNEQMEEILLQVLAIEPDNVDALNSLGYTWANLSKNLTVAHDYINRALAHNIENPAFQDSKGWILYRLGELEESLVWLQKAYAQYQNDEVAAHVAEVQWQLKQFTEAKQTLEQIKTNYPDSDYIDYLSNLFEASAP</sequence>
<dbReference type="Proteomes" id="UP000321764">
    <property type="component" value="Unassembled WGS sequence"/>
</dbReference>
<name>A0A5C8ZAA3_9GAMM</name>
<proteinExistence type="predicted"/>